<feature type="transmembrane region" description="Helical" evidence="1">
    <location>
        <begin position="12"/>
        <end position="33"/>
    </location>
</feature>
<evidence type="ECO:0000256" key="1">
    <source>
        <dbReference type="SAM" id="Phobius"/>
    </source>
</evidence>
<keyword evidence="1" id="KW-0472">Membrane</keyword>
<organism evidence="2 3">
    <name type="scientific">Antarcticibacterium flavum</name>
    <dbReference type="NCBI Taxonomy" id="2058175"/>
    <lineage>
        <taxon>Bacteria</taxon>
        <taxon>Pseudomonadati</taxon>
        <taxon>Bacteroidota</taxon>
        <taxon>Flavobacteriia</taxon>
        <taxon>Flavobacteriales</taxon>
        <taxon>Flavobacteriaceae</taxon>
        <taxon>Antarcticibacterium</taxon>
    </lineage>
</organism>
<dbReference type="RefSeq" id="WP_139067499.1">
    <property type="nucleotide sequence ID" value="NZ_CP040812.1"/>
</dbReference>
<dbReference type="AlphaFoldDB" id="A0A5B7X8G0"/>
<accession>A0A5B7X8G0</accession>
<dbReference type="EMBL" id="CP040812">
    <property type="protein sequence ID" value="QCY70943.1"/>
    <property type="molecule type" value="Genomic_DNA"/>
</dbReference>
<keyword evidence="1" id="KW-0812">Transmembrane</keyword>
<dbReference type="Proteomes" id="UP000309016">
    <property type="component" value="Chromosome"/>
</dbReference>
<keyword evidence="1" id="KW-1133">Transmembrane helix</keyword>
<evidence type="ECO:0000313" key="3">
    <source>
        <dbReference type="Proteomes" id="UP000309016"/>
    </source>
</evidence>
<proteinExistence type="predicted"/>
<evidence type="ECO:0000313" key="2">
    <source>
        <dbReference type="EMBL" id="QCY70943.1"/>
    </source>
</evidence>
<sequence>MNFTNPTKVFSALTGFILILLILNIASYLNFFLNDLTPRDFFFRKTNFNTEKNLPSIFSGIIHFIAAFYLFKVATAELEIEKRRRFWWTMSGDLHLPGV</sequence>
<feature type="transmembrane region" description="Helical" evidence="1">
    <location>
        <begin position="53"/>
        <end position="75"/>
    </location>
</feature>
<protein>
    <submittedName>
        <fullName evidence="2">Uncharacterized protein</fullName>
    </submittedName>
</protein>
<name>A0A5B7X8G0_9FLAO</name>
<dbReference type="KEGG" id="afla:FHG64_16945"/>
<reference evidence="2 3" key="1">
    <citation type="submission" date="2019-06" db="EMBL/GenBank/DDBJ databases">
        <title>Complete genome sequence of Antarcticibacterium flavum KCTC 52984T from an Antarctic marine sediment.</title>
        <authorList>
            <person name="Lee Y.M."/>
            <person name="Shin S.C."/>
        </authorList>
    </citation>
    <scope>NUCLEOTIDE SEQUENCE [LARGE SCALE GENOMIC DNA]</scope>
    <source>
        <strain evidence="2 3">KCTC 52984</strain>
    </source>
</reference>
<keyword evidence="3" id="KW-1185">Reference proteome</keyword>
<dbReference type="OrthoDB" id="850482at2"/>
<gene>
    <name evidence="2" type="ORF">FHG64_16945</name>
</gene>